<evidence type="ECO:0000256" key="1">
    <source>
        <dbReference type="SAM" id="MobiDB-lite"/>
    </source>
</evidence>
<protein>
    <submittedName>
        <fullName evidence="2">Uncharacterized protein</fullName>
    </submittedName>
</protein>
<dbReference type="Proteomes" id="UP000279236">
    <property type="component" value="Unassembled WGS sequence"/>
</dbReference>
<organism evidence="2 3">
    <name type="scientific">Apiotrichum porosum</name>
    <dbReference type="NCBI Taxonomy" id="105984"/>
    <lineage>
        <taxon>Eukaryota</taxon>
        <taxon>Fungi</taxon>
        <taxon>Dikarya</taxon>
        <taxon>Basidiomycota</taxon>
        <taxon>Agaricomycotina</taxon>
        <taxon>Tremellomycetes</taxon>
        <taxon>Trichosporonales</taxon>
        <taxon>Trichosporonaceae</taxon>
        <taxon>Apiotrichum</taxon>
    </lineage>
</organism>
<reference evidence="2 3" key="1">
    <citation type="submission" date="2018-11" db="EMBL/GenBank/DDBJ databases">
        <title>Genome sequence of Apiotrichum porosum DSM 27194.</title>
        <authorList>
            <person name="Aliyu H."/>
            <person name="Gorte O."/>
            <person name="Ochsenreither K."/>
        </authorList>
    </citation>
    <scope>NUCLEOTIDE SEQUENCE [LARGE SCALE GENOMIC DNA]</scope>
    <source>
        <strain evidence="2 3">DSM 27194</strain>
    </source>
</reference>
<dbReference type="PROSITE" id="PS00018">
    <property type="entry name" value="EF_HAND_1"/>
    <property type="match status" value="1"/>
</dbReference>
<evidence type="ECO:0000313" key="2">
    <source>
        <dbReference type="EMBL" id="RSH76597.1"/>
    </source>
</evidence>
<feature type="compositionally biased region" description="Low complexity" evidence="1">
    <location>
        <begin position="372"/>
        <end position="384"/>
    </location>
</feature>
<accession>A0A427XCR2</accession>
<feature type="compositionally biased region" description="Basic residues" evidence="1">
    <location>
        <begin position="324"/>
        <end position="338"/>
    </location>
</feature>
<proteinExistence type="predicted"/>
<keyword evidence="3" id="KW-1185">Reference proteome</keyword>
<feature type="compositionally biased region" description="Low complexity" evidence="1">
    <location>
        <begin position="391"/>
        <end position="403"/>
    </location>
</feature>
<dbReference type="EMBL" id="RSCE01000023">
    <property type="protein sequence ID" value="RSH76597.1"/>
    <property type="molecule type" value="Genomic_DNA"/>
</dbReference>
<feature type="compositionally biased region" description="Low complexity" evidence="1">
    <location>
        <begin position="339"/>
        <end position="350"/>
    </location>
</feature>
<feature type="compositionally biased region" description="Gly residues" evidence="1">
    <location>
        <begin position="63"/>
        <end position="73"/>
    </location>
</feature>
<feature type="region of interest" description="Disordered" evidence="1">
    <location>
        <begin position="316"/>
        <end position="415"/>
    </location>
</feature>
<dbReference type="InterPro" id="IPR018247">
    <property type="entry name" value="EF_Hand_1_Ca_BS"/>
</dbReference>
<dbReference type="AlphaFoldDB" id="A0A427XCR2"/>
<evidence type="ECO:0000313" key="3">
    <source>
        <dbReference type="Proteomes" id="UP000279236"/>
    </source>
</evidence>
<dbReference type="GeneID" id="39590025"/>
<dbReference type="RefSeq" id="XP_028471744.1">
    <property type="nucleotide sequence ID" value="XM_028621005.1"/>
</dbReference>
<sequence>MEPKYWSFRASSTLTPAMQAHLWAAFTDLRHAAVPDKEPPASKTWSLSLGRRGLMERDPSAEGEGGGSGSGEDGGYDSNDEAIAQEAATAGPSRNPAAANKRFPRVSPGTLQRQAAHPPAARAAALRFMATLDLILGGGGEIHRDRQDMGVFKSEPNAVSPAEAWGGWGGCEGQACWSPRDTLAELDRASLRTATLTRILPDADGSKDIDRGELMAAAQAVKARCGVPEETDVHPFRLAGLGTMVTIDVGVDDSYKLGKQYDRDSYAFFINLRRPPTNVTGESIIDCFLPQLHTRVPMTPDSILALRAGVQTHYFTKTLEEPKRKPKKKKNKKKKKKPAAAASASAATADGDAEGEHDDGDDDDERADQPEPSSSSSASARPPSFNTVVDPPIAGSSSSSRSTPAPPPPRIVYPVEDENEERILLTIWTDEATIKTIESVAEMVFGPAPPGWSGH</sequence>
<name>A0A427XCR2_9TREE</name>
<comment type="caution">
    <text evidence="2">The sequence shown here is derived from an EMBL/GenBank/DDBJ whole genome shotgun (WGS) entry which is preliminary data.</text>
</comment>
<feature type="region of interest" description="Disordered" evidence="1">
    <location>
        <begin position="56"/>
        <end position="118"/>
    </location>
</feature>
<gene>
    <name evidence="2" type="ORF">EHS24_005482</name>
</gene>
<feature type="compositionally biased region" description="Acidic residues" evidence="1">
    <location>
        <begin position="351"/>
        <end position="366"/>
    </location>
</feature>